<dbReference type="SUPFAM" id="SSF52540">
    <property type="entry name" value="P-loop containing nucleoside triphosphate hydrolases"/>
    <property type="match status" value="1"/>
</dbReference>
<proteinExistence type="predicted"/>
<dbReference type="CDD" id="cd01026">
    <property type="entry name" value="TOPRIM_OLD"/>
    <property type="match status" value="1"/>
</dbReference>
<dbReference type="Pfam" id="PF20469">
    <property type="entry name" value="OLD-like_TOPRIM"/>
    <property type="match status" value="1"/>
</dbReference>
<dbReference type="GO" id="GO:0004519">
    <property type="term" value="F:endonuclease activity"/>
    <property type="evidence" value="ECO:0007669"/>
    <property type="project" value="UniProtKB-KW"/>
</dbReference>
<dbReference type="InterPro" id="IPR034139">
    <property type="entry name" value="TOPRIM_OLD"/>
</dbReference>
<evidence type="ECO:0000313" key="4">
    <source>
        <dbReference type="Proteomes" id="UP000192536"/>
    </source>
</evidence>
<keyword evidence="4" id="KW-1185">Reference proteome</keyword>
<name>A0A1X0WDV3_9GAMM</name>
<evidence type="ECO:0000259" key="2">
    <source>
        <dbReference type="PROSITE" id="PS50880"/>
    </source>
</evidence>
<dbReference type="GO" id="GO:0006302">
    <property type="term" value="P:double-strand break repair"/>
    <property type="evidence" value="ECO:0007669"/>
    <property type="project" value="TreeGrafter"/>
</dbReference>
<reference evidence="3 4" key="1">
    <citation type="journal article" date="2017" name="Int. J. Syst. Evol. Microbiol.">
        <title>Rouxiella badensis sp. nov. and Rouxiella silvae sp. nov. isolated from peat bog soil in Germany and emendation of the genus description.</title>
        <authorList>
            <person name="Le Fleche-Mateos A."/>
            <person name="Kugler J.H."/>
            <person name="Hansen S.H."/>
            <person name="Syldatk C."/>
            <person name="Hausmann R."/>
            <person name="Lomprez F."/>
            <person name="Vandenbogaert M."/>
            <person name="Manuguerra J.C."/>
            <person name="Grimont P.A."/>
        </authorList>
    </citation>
    <scope>NUCLEOTIDE SEQUENCE [LARGE SCALE GENOMIC DNA]</scope>
    <source>
        <strain evidence="3 4">DSM 100043</strain>
    </source>
</reference>
<dbReference type="Pfam" id="PF11398">
    <property type="entry name" value="DUF2813"/>
    <property type="match status" value="2"/>
</dbReference>
<dbReference type="InterPro" id="IPR006171">
    <property type="entry name" value="TOPRIM_dom"/>
</dbReference>
<dbReference type="EMBL" id="MRWE01000021">
    <property type="protein sequence ID" value="ORJ24957.1"/>
    <property type="molecule type" value="Genomic_DNA"/>
</dbReference>
<gene>
    <name evidence="3" type="ORF">BS640_13450</name>
</gene>
<evidence type="ECO:0000256" key="1">
    <source>
        <dbReference type="SAM" id="MobiDB-lite"/>
    </source>
</evidence>
<dbReference type="InterPro" id="IPR027417">
    <property type="entry name" value="P-loop_NTPase"/>
</dbReference>
<dbReference type="PROSITE" id="PS50880">
    <property type="entry name" value="TOPRIM"/>
    <property type="match status" value="1"/>
</dbReference>
<protein>
    <submittedName>
        <fullName evidence="3">ATP-dependent endonuclease</fullName>
    </submittedName>
</protein>
<dbReference type="InterPro" id="IPR022602">
    <property type="entry name" value="DUF2813"/>
</dbReference>
<evidence type="ECO:0000313" key="3">
    <source>
        <dbReference type="EMBL" id="ORJ24957.1"/>
    </source>
</evidence>
<organism evidence="3 4">
    <name type="scientific">Rouxiella badensis</name>
    <dbReference type="NCBI Taxonomy" id="1646377"/>
    <lineage>
        <taxon>Bacteria</taxon>
        <taxon>Pseudomonadati</taxon>
        <taxon>Pseudomonadota</taxon>
        <taxon>Gammaproteobacteria</taxon>
        <taxon>Enterobacterales</taxon>
        <taxon>Yersiniaceae</taxon>
        <taxon>Rouxiella</taxon>
    </lineage>
</organism>
<sequence length="592" mass="66927">MYLEHIDIVGFRGINRLSLTLTQPDRRGVALDSLHEERGQANLGTINTNTVLLGENAWGKSSLLDALTLLLSPEPELYCFQEQDFHFPAGEQQEKQRYLHVVFTFCENQPGNHMSPRFNPLSPLWVRCEDRLNRIYYRLEGEMDNDGSVATWRSFLAANGEPLALSTIDPLAKVLIKLHPVLRLRDARFVRRIRKEDLAPQLQQDAGKMAKQLDELTRSLIHNPQALTNAELRQGLAAMQQLLEHYFGMNSITQGGNSAVDERNRSRQSWQQKRHGRAESRQAWRSLNNINQMIAEPNSRSMRVMLLAMFSTLLQAKGSVALHPDARPLLLIEDPETRLHPIMLSVAWGLLEQLPLQRITTTNSGDLLSLVPVEQICRLVRESGKVAAYSIGPQGMSSEDSRRIAFHIRYSRPSSLFARCWLLVEGETEVWLLNQLARQCGYNFESEGIKVIEFAQSGLKPLLRFARQMGIEWHVLVDGDEAGRKYAATVASLVENHDDILRDRLTALPALDIENYLYRNGFEDVYRRAAGTPEHAPISARHIIEKAVHRSSKPDLAIEVAMSASGRGNSAVPSVLKQMFSRVAWLARGRAD</sequence>
<feature type="region of interest" description="Disordered" evidence="1">
    <location>
        <begin position="254"/>
        <end position="282"/>
    </location>
</feature>
<comment type="caution">
    <text evidence="3">The sequence shown here is derived from an EMBL/GenBank/DDBJ whole genome shotgun (WGS) entry which is preliminary data.</text>
</comment>
<dbReference type="GeneID" id="93566889"/>
<dbReference type="STRING" id="1646377.BS640_13450"/>
<dbReference type="Proteomes" id="UP000192536">
    <property type="component" value="Unassembled WGS sequence"/>
</dbReference>
<keyword evidence="3" id="KW-0540">Nuclease</keyword>
<keyword evidence="3" id="KW-0255">Endonuclease</keyword>
<accession>A0A1X0WDV3</accession>
<keyword evidence="3" id="KW-0378">Hydrolase</keyword>
<dbReference type="Gene3D" id="3.40.50.300">
    <property type="entry name" value="P-loop containing nucleotide triphosphate hydrolases"/>
    <property type="match status" value="1"/>
</dbReference>
<dbReference type="AlphaFoldDB" id="A0A1X0WDV3"/>
<dbReference type="PANTHER" id="PTHR32182">
    <property type="entry name" value="DNA REPLICATION AND REPAIR PROTEIN RECF"/>
    <property type="match status" value="1"/>
</dbReference>
<dbReference type="RefSeq" id="WP_017491723.1">
    <property type="nucleotide sequence ID" value="NZ_CAUQAZ010000124.1"/>
</dbReference>
<dbReference type="GO" id="GO:0000731">
    <property type="term" value="P:DNA synthesis involved in DNA repair"/>
    <property type="evidence" value="ECO:0007669"/>
    <property type="project" value="TreeGrafter"/>
</dbReference>
<dbReference type="PANTHER" id="PTHR32182:SF19">
    <property type="entry name" value="HOMOLOGY WITH RECF PROTEIN"/>
    <property type="match status" value="1"/>
</dbReference>
<feature type="domain" description="Toprim" evidence="2">
    <location>
        <begin position="419"/>
        <end position="509"/>
    </location>
</feature>